<dbReference type="InterPro" id="IPR003593">
    <property type="entry name" value="AAA+_ATPase"/>
</dbReference>
<dbReference type="GeneID" id="106673832"/>
<dbReference type="GO" id="GO:0140359">
    <property type="term" value="F:ABC-type transporter activity"/>
    <property type="evidence" value="ECO:0007669"/>
    <property type="project" value="InterPro"/>
</dbReference>
<keyword evidence="10" id="KW-1185">Reference proteome</keyword>
<dbReference type="OMA" id="LYDFMTI"/>
<evidence type="ECO:0000313" key="9">
    <source>
        <dbReference type="EnsemblMetazoa" id="XP_024083049.1"/>
    </source>
</evidence>
<dbReference type="InterPro" id="IPR013525">
    <property type="entry name" value="ABC2_TM"/>
</dbReference>
<dbReference type="PANTHER" id="PTHR43038:SF5">
    <property type="entry name" value="RE14039P"/>
    <property type="match status" value="1"/>
</dbReference>
<dbReference type="Proteomes" id="UP000494040">
    <property type="component" value="Unassembled WGS sequence"/>
</dbReference>
<evidence type="ECO:0000313" key="10">
    <source>
        <dbReference type="Proteomes" id="UP000494040"/>
    </source>
</evidence>
<keyword evidence="6 7" id="KW-0472">Membrane</keyword>
<evidence type="ECO:0000256" key="5">
    <source>
        <dbReference type="ARBA" id="ARBA00022989"/>
    </source>
</evidence>
<evidence type="ECO:0000256" key="2">
    <source>
        <dbReference type="ARBA" id="ARBA00022692"/>
    </source>
</evidence>
<dbReference type="InterPro" id="IPR027417">
    <property type="entry name" value="P-loop_NTPase"/>
</dbReference>
<evidence type="ECO:0000259" key="8">
    <source>
        <dbReference type="PROSITE" id="PS50893"/>
    </source>
</evidence>
<comment type="subcellular location">
    <subcellularLocation>
        <location evidence="1">Membrane</location>
        <topology evidence="1">Multi-pass membrane protein</topology>
    </subcellularLocation>
</comment>
<dbReference type="GO" id="GO:0016020">
    <property type="term" value="C:membrane"/>
    <property type="evidence" value="ECO:0007669"/>
    <property type="project" value="UniProtKB-SubCell"/>
</dbReference>
<dbReference type="AlphaFoldDB" id="A0A8I6STV2"/>
<dbReference type="OrthoDB" id="10255969at2759"/>
<protein>
    <recommendedName>
        <fullName evidence="8">ABC transporter domain-containing protein</fullName>
    </recommendedName>
</protein>
<feature type="transmembrane region" description="Helical" evidence="7">
    <location>
        <begin position="479"/>
        <end position="503"/>
    </location>
</feature>
<keyword evidence="4" id="KW-0067">ATP-binding</keyword>
<dbReference type="SUPFAM" id="SSF52540">
    <property type="entry name" value="P-loop containing nucleoside triphosphate hydrolases"/>
    <property type="match status" value="1"/>
</dbReference>
<evidence type="ECO:0000256" key="3">
    <source>
        <dbReference type="ARBA" id="ARBA00022741"/>
    </source>
</evidence>
<dbReference type="PROSITE" id="PS50893">
    <property type="entry name" value="ABC_TRANSPORTER_2"/>
    <property type="match status" value="1"/>
</dbReference>
<evidence type="ECO:0000256" key="6">
    <source>
        <dbReference type="ARBA" id="ARBA00023136"/>
    </source>
</evidence>
<feature type="transmembrane region" description="Helical" evidence="7">
    <location>
        <begin position="562"/>
        <end position="581"/>
    </location>
</feature>
<dbReference type="GO" id="GO:0016887">
    <property type="term" value="F:ATP hydrolysis activity"/>
    <property type="evidence" value="ECO:0007669"/>
    <property type="project" value="InterPro"/>
</dbReference>
<keyword evidence="5 7" id="KW-1133">Transmembrane helix</keyword>
<evidence type="ECO:0000256" key="7">
    <source>
        <dbReference type="SAM" id="Phobius"/>
    </source>
</evidence>
<accession>A0A8I6STV2</accession>
<dbReference type="EnsemblMetazoa" id="XM_024227281.1">
    <property type="protein sequence ID" value="XP_024083049.1"/>
    <property type="gene ID" value="LOC106673832"/>
</dbReference>
<feature type="transmembrane region" description="Helical" evidence="7">
    <location>
        <begin position="588"/>
        <end position="609"/>
    </location>
</feature>
<keyword evidence="3" id="KW-0547">Nucleotide-binding</keyword>
<sequence length="680" mass="75928">MTCLKPPKTGINALTITDAYKSYGKNIPVLKGLKMTVPRGSIYGLLGPSGCGKSTLLNSIVGLVQLDHGKIETAVSSKNELGFMPQQISLYKQMTIEEILRYYALIYDVKVQKANLRLNILCNLLDLPPKSTLIEHLSGGQNRRLSLAVALIHDPDLLLLDEPTVGVDPILRTSIWDYLNRLCKIGKKTIVITTHYIEEMRAAHHVGLMRNGVLLCEDTPSDLIKSTKSQTLEESFLKLIQKQLEFETDKNIKEISNINPNFKSTLTQIGLVSSRISLNRMRAEIKKNLLFLFRNLPVLCYLILLPPLSITLFNFGNGIDPKGLKIGFVNYDTNGGSCSLIQRRNGCGQNFLSCAYLQRVKERSIELIEYKTVQKGIDSVTKDGLWGILVFRQNYSTSLYERIENGPKANIIDSSTVHVHLDKSNYIINEILERDLYTSYAEMMEDVCLDCGWSNKFLNIPIQFKEPIFGKNTQDYRSFIAPSLLLLLLFGMPFTYGVVVIIAEKNAGCTTRSLVAGVNILEIFIGHITILVTLQLIHTATAIITMYYVLGYDFTSPLLSTSLLLLQGLSGICLTTLLGIVCTTMSNAACICTGLTVCCILVGGMLWPYEGIDSSIRPISWLAPITFSTRALRSLTIREGDIFKQDVYLGFIACFFWCLAFLTTSVIVVKKLNTKIFLQL</sequence>
<dbReference type="InterPro" id="IPR003439">
    <property type="entry name" value="ABC_transporter-like_ATP-bd"/>
</dbReference>
<name>A0A8I6STV2_CIMLE</name>
<dbReference type="CDD" id="cd03230">
    <property type="entry name" value="ABC_DR_subfamily_A"/>
    <property type="match status" value="1"/>
</dbReference>
<reference evidence="9" key="1">
    <citation type="submission" date="2022-01" db="UniProtKB">
        <authorList>
            <consortium name="EnsemblMetazoa"/>
        </authorList>
    </citation>
    <scope>IDENTIFICATION</scope>
</reference>
<dbReference type="PANTHER" id="PTHR43038">
    <property type="entry name" value="ATP-BINDING CASSETTE, SUB-FAMILY H, MEMBER 1"/>
    <property type="match status" value="1"/>
</dbReference>
<dbReference type="GO" id="GO:0005524">
    <property type="term" value="F:ATP binding"/>
    <property type="evidence" value="ECO:0007669"/>
    <property type="project" value="UniProtKB-KW"/>
</dbReference>
<proteinExistence type="predicted"/>
<evidence type="ECO:0000256" key="1">
    <source>
        <dbReference type="ARBA" id="ARBA00004141"/>
    </source>
</evidence>
<dbReference type="Pfam" id="PF00005">
    <property type="entry name" value="ABC_tran"/>
    <property type="match status" value="1"/>
</dbReference>
<dbReference type="RefSeq" id="XP_024083049.1">
    <property type="nucleotide sequence ID" value="XM_024227281.1"/>
</dbReference>
<dbReference type="Gene3D" id="3.40.50.300">
    <property type="entry name" value="P-loop containing nucleotide triphosphate hydrolases"/>
    <property type="match status" value="1"/>
</dbReference>
<feature type="domain" description="ABC transporter" evidence="8">
    <location>
        <begin position="14"/>
        <end position="236"/>
    </location>
</feature>
<organism evidence="9 10">
    <name type="scientific">Cimex lectularius</name>
    <name type="common">Bed bug</name>
    <name type="synonym">Acanthia lectularia</name>
    <dbReference type="NCBI Taxonomy" id="79782"/>
    <lineage>
        <taxon>Eukaryota</taxon>
        <taxon>Metazoa</taxon>
        <taxon>Ecdysozoa</taxon>
        <taxon>Arthropoda</taxon>
        <taxon>Hexapoda</taxon>
        <taxon>Insecta</taxon>
        <taxon>Pterygota</taxon>
        <taxon>Neoptera</taxon>
        <taxon>Paraneoptera</taxon>
        <taxon>Hemiptera</taxon>
        <taxon>Heteroptera</taxon>
        <taxon>Panheteroptera</taxon>
        <taxon>Cimicomorpha</taxon>
        <taxon>Cimicidae</taxon>
        <taxon>Cimex</taxon>
    </lineage>
</organism>
<dbReference type="KEGG" id="clec:106673832"/>
<dbReference type="SMART" id="SM00382">
    <property type="entry name" value="AAA"/>
    <property type="match status" value="1"/>
</dbReference>
<feature type="transmembrane region" description="Helical" evidence="7">
    <location>
        <begin position="524"/>
        <end position="550"/>
    </location>
</feature>
<dbReference type="Pfam" id="PF12698">
    <property type="entry name" value="ABC2_membrane_3"/>
    <property type="match status" value="1"/>
</dbReference>
<keyword evidence="2 7" id="KW-0812">Transmembrane</keyword>
<feature type="transmembrane region" description="Helical" evidence="7">
    <location>
        <begin position="647"/>
        <end position="669"/>
    </location>
</feature>
<evidence type="ECO:0000256" key="4">
    <source>
        <dbReference type="ARBA" id="ARBA00022840"/>
    </source>
</evidence>